<organism evidence="3 4">
    <name type="scientific">Croceifilum oryzae</name>
    <dbReference type="NCBI Taxonomy" id="1553429"/>
    <lineage>
        <taxon>Bacteria</taxon>
        <taxon>Bacillati</taxon>
        <taxon>Bacillota</taxon>
        <taxon>Bacilli</taxon>
        <taxon>Bacillales</taxon>
        <taxon>Thermoactinomycetaceae</taxon>
        <taxon>Croceifilum</taxon>
    </lineage>
</organism>
<dbReference type="InterPro" id="IPR014001">
    <property type="entry name" value="Helicase_ATP-bd"/>
</dbReference>
<comment type="caution">
    <text evidence="3">The sequence shown here is derived from an EMBL/GenBank/DDBJ whole genome shotgun (WGS) entry which is preliminary data.</text>
</comment>
<dbReference type="PROSITE" id="PS51194">
    <property type="entry name" value="HELICASE_CTER"/>
    <property type="match status" value="1"/>
</dbReference>
<keyword evidence="3" id="KW-0067">ATP-binding</keyword>
<accession>A0AAJ1TNA6</accession>
<dbReference type="InterPro" id="IPR001650">
    <property type="entry name" value="Helicase_C-like"/>
</dbReference>
<dbReference type="SMART" id="SM00487">
    <property type="entry name" value="DEXDc"/>
    <property type="match status" value="1"/>
</dbReference>
<evidence type="ECO:0000259" key="1">
    <source>
        <dbReference type="PROSITE" id="PS51192"/>
    </source>
</evidence>
<proteinExistence type="predicted"/>
<keyword evidence="3" id="KW-0347">Helicase</keyword>
<dbReference type="GO" id="GO:0004386">
    <property type="term" value="F:helicase activity"/>
    <property type="evidence" value="ECO:0007669"/>
    <property type="project" value="UniProtKB-KW"/>
</dbReference>
<dbReference type="Pfam" id="PF04851">
    <property type="entry name" value="ResIII"/>
    <property type="match status" value="1"/>
</dbReference>
<feature type="domain" description="Helicase ATP-binding" evidence="1">
    <location>
        <begin position="19"/>
        <end position="169"/>
    </location>
</feature>
<dbReference type="Pfam" id="PF00271">
    <property type="entry name" value="Helicase_C"/>
    <property type="match status" value="1"/>
</dbReference>
<sequence>MQDIHLRPYQLEAHSAWDSFYQSGGKRGLINLPTGCGKTITALSLAKKTQGRLLWLAHREELIDQPIQAMKLIWPEATCGIVKAQRNEFDNQCVFASVQTIFRRLDQLPSFDLVVVDEAHHVLGKTYMDTLQAVGAFESSGPPVVGLTATVERADKKGLDSVFEQIIYQYQLLQAIRDGYLSDIRTERVHLNANLDEINTVAGDLNQGKLDEVLLKANVAKAVADAYVTHVTDRKAIVFTVSVDQAKRTAAELQSRGIPAEWLSGKVHSDERKAILQRFHTGETKVLCNCAVLTEGFDEPTVDCVIMARPTKSRSLYIQMIGRGTRISPGKQDCLVLDVTGVSKRHQLITAPSLFGLQEETKEETIMEAVERDEERNREISQLQAILSRGDMKDFRRHIRWLQATPHLFALAAGDAGTTILYQVRDGWMAKVLKRNGQQEMLTQQPVWMELAQGIAEDFVRRADVLGLINKDASWRRKQASQKQMWALSRWGIRTEKWLTMGEAADEMTKAIARRGVGA</sequence>
<dbReference type="Gene3D" id="3.40.50.300">
    <property type="entry name" value="P-loop containing nucleotide triphosphate hydrolases"/>
    <property type="match status" value="2"/>
</dbReference>
<evidence type="ECO:0000259" key="2">
    <source>
        <dbReference type="PROSITE" id="PS51194"/>
    </source>
</evidence>
<protein>
    <submittedName>
        <fullName evidence="3">Superfamily II DNA or RNA helicase</fullName>
    </submittedName>
</protein>
<dbReference type="InterPro" id="IPR027417">
    <property type="entry name" value="P-loop_NTPase"/>
</dbReference>
<dbReference type="SMART" id="SM00490">
    <property type="entry name" value="HELICc"/>
    <property type="match status" value="1"/>
</dbReference>
<reference evidence="3 4" key="1">
    <citation type="submission" date="2023-07" db="EMBL/GenBank/DDBJ databases">
        <title>Genomic Encyclopedia of Type Strains, Phase IV (KMG-IV): sequencing the most valuable type-strain genomes for metagenomic binning, comparative biology and taxonomic classification.</title>
        <authorList>
            <person name="Goeker M."/>
        </authorList>
    </citation>
    <scope>NUCLEOTIDE SEQUENCE [LARGE SCALE GENOMIC DNA]</scope>
    <source>
        <strain evidence="3 4">DSM 46876</strain>
    </source>
</reference>
<dbReference type="GO" id="GO:0003677">
    <property type="term" value="F:DNA binding"/>
    <property type="evidence" value="ECO:0007669"/>
    <property type="project" value="InterPro"/>
</dbReference>
<dbReference type="AlphaFoldDB" id="A0AAJ1TNA6"/>
<gene>
    <name evidence="3" type="ORF">J2Z48_002084</name>
</gene>
<keyword evidence="3" id="KW-0547">Nucleotide-binding</keyword>
<dbReference type="EMBL" id="JAUSUV010000008">
    <property type="protein sequence ID" value="MDQ0417900.1"/>
    <property type="molecule type" value="Genomic_DNA"/>
</dbReference>
<dbReference type="SUPFAM" id="SSF52540">
    <property type="entry name" value="P-loop containing nucleoside triphosphate hydrolases"/>
    <property type="match status" value="1"/>
</dbReference>
<dbReference type="PROSITE" id="PS51192">
    <property type="entry name" value="HELICASE_ATP_BIND_1"/>
    <property type="match status" value="1"/>
</dbReference>
<name>A0AAJ1TNA6_9BACL</name>
<dbReference type="GO" id="GO:0016787">
    <property type="term" value="F:hydrolase activity"/>
    <property type="evidence" value="ECO:0007669"/>
    <property type="project" value="InterPro"/>
</dbReference>
<dbReference type="RefSeq" id="WP_307253212.1">
    <property type="nucleotide sequence ID" value="NZ_JAUSUV010000008.1"/>
</dbReference>
<keyword evidence="3" id="KW-0378">Hydrolase</keyword>
<feature type="domain" description="Helicase C-terminal" evidence="2">
    <location>
        <begin position="223"/>
        <end position="378"/>
    </location>
</feature>
<dbReference type="GO" id="GO:0005829">
    <property type="term" value="C:cytosol"/>
    <property type="evidence" value="ECO:0007669"/>
    <property type="project" value="TreeGrafter"/>
</dbReference>
<dbReference type="Proteomes" id="UP001238450">
    <property type="component" value="Unassembled WGS sequence"/>
</dbReference>
<dbReference type="CDD" id="cd18799">
    <property type="entry name" value="SF2_C_EcoAI-like"/>
    <property type="match status" value="1"/>
</dbReference>
<evidence type="ECO:0000313" key="3">
    <source>
        <dbReference type="EMBL" id="MDQ0417900.1"/>
    </source>
</evidence>
<evidence type="ECO:0000313" key="4">
    <source>
        <dbReference type="Proteomes" id="UP001238450"/>
    </source>
</evidence>
<dbReference type="InterPro" id="IPR006935">
    <property type="entry name" value="Helicase/UvrB_N"/>
</dbReference>
<keyword evidence="4" id="KW-1185">Reference proteome</keyword>
<dbReference type="PANTHER" id="PTHR47396:SF1">
    <property type="entry name" value="ATP-DEPENDENT HELICASE IRC3-RELATED"/>
    <property type="match status" value="1"/>
</dbReference>
<dbReference type="GO" id="GO:0005524">
    <property type="term" value="F:ATP binding"/>
    <property type="evidence" value="ECO:0007669"/>
    <property type="project" value="InterPro"/>
</dbReference>
<dbReference type="PANTHER" id="PTHR47396">
    <property type="entry name" value="TYPE I RESTRICTION ENZYME ECOKI R PROTEIN"/>
    <property type="match status" value="1"/>
</dbReference>
<dbReference type="InterPro" id="IPR050742">
    <property type="entry name" value="Helicase_Restrict-Modif_Enz"/>
</dbReference>